<evidence type="ECO:0008006" key="3">
    <source>
        <dbReference type="Google" id="ProtNLM"/>
    </source>
</evidence>
<comment type="caution">
    <text evidence="1">The sequence shown here is derived from an EMBL/GenBank/DDBJ whole genome shotgun (WGS) entry which is preliminary data.</text>
</comment>
<organism evidence="1 2">
    <name type="scientific">Facklamia languida CCUG 37842</name>
    <dbReference type="NCBI Taxonomy" id="883113"/>
    <lineage>
        <taxon>Bacteria</taxon>
        <taxon>Bacillati</taxon>
        <taxon>Bacillota</taxon>
        <taxon>Bacilli</taxon>
        <taxon>Lactobacillales</taxon>
        <taxon>Aerococcaceae</taxon>
        <taxon>Facklamia</taxon>
    </lineage>
</organism>
<sequence length="265" mass="30681">MPNYPNLVQLFRQQFNHPRLDLTLSPLDESNLTQSKLGGIPYLEEEEALPRDLEGYPMRLLAQINYEQMAGHALKGFPQKGLIQFWISQTDPYFGRGPQIGSTDQKDWRILHYPEIHQSLTPAKIQSLMALNNQEIKPSFPLAIDQAYAIDFEKTIIPPLWNIYGSHQDVQAFLAPLSSLEQEGFKDEVFEQWDPYGSMIGGYPAFNDQDPRWQIRDWQGFDTVLLQLDSQGPIHWPDDGIGQFMIRREDLLNLNFNRVLYNWGS</sequence>
<dbReference type="PATRIC" id="fig|883113.3.peg.1184"/>
<dbReference type="PANTHER" id="PTHR36436:SF6">
    <property type="entry name" value="SLL5081 PROTEIN"/>
    <property type="match status" value="1"/>
</dbReference>
<protein>
    <recommendedName>
        <fullName evidence="3">DUF1963 domain-containing protein</fullName>
    </recommendedName>
</protein>
<dbReference type="RefSeq" id="WP_006309388.1">
    <property type="nucleotide sequence ID" value="NZ_JH601133.1"/>
</dbReference>
<dbReference type="PANTHER" id="PTHR36436">
    <property type="entry name" value="SLL5081 PROTEIN"/>
    <property type="match status" value="1"/>
</dbReference>
<reference evidence="1 2" key="1">
    <citation type="submission" date="2012-01" db="EMBL/GenBank/DDBJ databases">
        <title>The Genome Sequence of Facklamia languida CCUG 37842.</title>
        <authorList>
            <consortium name="The Broad Institute Genome Sequencing Platform"/>
            <person name="Earl A."/>
            <person name="Ward D."/>
            <person name="Feldgarden M."/>
            <person name="Gevers D."/>
            <person name="Huys G."/>
            <person name="Young S.K."/>
            <person name="Zeng Q."/>
            <person name="Gargeya S."/>
            <person name="Fitzgerald M."/>
            <person name="Haas B."/>
            <person name="Abouelleil A."/>
            <person name="Alvarado L."/>
            <person name="Arachchi H.M."/>
            <person name="Berlin A."/>
            <person name="Chapman S.B."/>
            <person name="Gearin G."/>
            <person name="Goldberg J."/>
            <person name="Griggs A."/>
            <person name="Gujja S."/>
            <person name="Hansen M."/>
            <person name="Heiman D."/>
            <person name="Howarth C."/>
            <person name="Larimer J."/>
            <person name="Lui A."/>
            <person name="MacDonald P.J.P."/>
            <person name="McCowen C."/>
            <person name="Montmayeur A."/>
            <person name="Murphy C."/>
            <person name="Neiman D."/>
            <person name="Pearson M."/>
            <person name="Priest M."/>
            <person name="Roberts A."/>
            <person name="Saif S."/>
            <person name="Shea T."/>
            <person name="Sisk P."/>
            <person name="Stolte C."/>
            <person name="Sykes S."/>
            <person name="Wortman J."/>
            <person name="Nusbaum C."/>
            <person name="Birren B."/>
        </authorList>
    </citation>
    <scope>NUCLEOTIDE SEQUENCE [LARGE SCALE GENOMIC DNA]</scope>
    <source>
        <strain evidence="1 2">CCUG 37842</strain>
    </source>
</reference>
<dbReference type="STRING" id="883113.HMPREF9708_01189"/>
<dbReference type="SUPFAM" id="SSF103032">
    <property type="entry name" value="Hypothetical protein YwqG"/>
    <property type="match status" value="1"/>
</dbReference>
<dbReference type="AlphaFoldDB" id="H3NK00"/>
<accession>H3NK00</accession>
<evidence type="ECO:0000313" key="1">
    <source>
        <dbReference type="EMBL" id="EHR36517.1"/>
    </source>
</evidence>
<dbReference type="Gene3D" id="2.30.320.10">
    <property type="entry name" value="YwqG-like"/>
    <property type="match status" value="1"/>
</dbReference>
<dbReference type="HOGENOM" id="CLU_056726_0_0_9"/>
<dbReference type="EMBL" id="AGEG01000014">
    <property type="protein sequence ID" value="EHR36517.1"/>
    <property type="molecule type" value="Genomic_DNA"/>
</dbReference>
<dbReference type="OrthoDB" id="57088at2"/>
<name>H3NK00_9LACT</name>
<dbReference type="Proteomes" id="UP000006190">
    <property type="component" value="Unassembled WGS sequence"/>
</dbReference>
<dbReference type="InterPro" id="IPR035948">
    <property type="entry name" value="YwqG-like_sf"/>
</dbReference>
<dbReference type="eggNOG" id="COG3878">
    <property type="taxonomic scope" value="Bacteria"/>
</dbReference>
<keyword evidence="2" id="KW-1185">Reference proteome</keyword>
<dbReference type="Pfam" id="PF09234">
    <property type="entry name" value="DUF1963"/>
    <property type="match status" value="1"/>
</dbReference>
<gene>
    <name evidence="1" type="ORF">HMPREF9708_01189</name>
</gene>
<evidence type="ECO:0000313" key="2">
    <source>
        <dbReference type="Proteomes" id="UP000006190"/>
    </source>
</evidence>
<dbReference type="InterPro" id="IPR015315">
    <property type="entry name" value="DUF1963"/>
</dbReference>
<proteinExistence type="predicted"/>